<accession>A0A976FRF9</accession>
<dbReference type="Proteomes" id="UP000294530">
    <property type="component" value="Unassembled WGS sequence"/>
</dbReference>
<comment type="caution">
    <text evidence="1">The sequence shown here is derived from an EMBL/GenBank/DDBJ whole genome shotgun (WGS) entry which is preliminary data.</text>
</comment>
<dbReference type="AlphaFoldDB" id="A0A976FRF9"/>
<protein>
    <submittedName>
        <fullName evidence="1">Uncharacterized protein</fullName>
    </submittedName>
</protein>
<gene>
    <name evidence="1" type="ORF">CCR75_003482</name>
</gene>
<proteinExistence type="predicted"/>
<evidence type="ECO:0000313" key="1">
    <source>
        <dbReference type="EMBL" id="TDH71231.1"/>
    </source>
</evidence>
<name>A0A976FRF9_BRELC</name>
<keyword evidence="2" id="KW-1185">Reference proteome</keyword>
<dbReference type="EMBL" id="SHOA02000004">
    <property type="protein sequence ID" value="TDH71231.1"/>
    <property type="molecule type" value="Genomic_DNA"/>
</dbReference>
<dbReference type="KEGG" id="blac:94347247"/>
<reference evidence="1 2" key="1">
    <citation type="journal article" date="2021" name="Genome Biol.">
        <title>AFLAP: assembly-free linkage analysis pipeline using k-mers from genome sequencing data.</title>
        <authorList>
            <person name="Fletcher K."/>
            <person name="Zhang L."/>
            <person name="Gil J."/>
            <person name="Han R."/>
            <person name="Cavanaugh K."/>
            <person name="Michelmore R."/>
        </authorList>
    </citation>
    <scope>NUCLEOTIDE SEQUENCE [LARGE SCALE GENOMIC DNA]</scope>
    <source>
        <strain evidence="1 2">SF5</strain>
    </source>
</reference>
<evidence type="ECO:0000313" key="2">
    <source>
        <dbReference type="Proteomes" id="UP000294530"/>
    </source>
</evidence>
<sequence length="84" mass="9378">MQNSYQQLAMNETLRVHDAKPVEDLTPPRVPCRFVALTKERHLVTDLLGNGWMGSSAAEIATMVNQQPRRTNMIASAALKLSWA</sequence>
<organism evidence="1 2">
    <name type="scientific">Bremia lactucae</name>
    <name type="common">Lettuce downy mildew</name>
    <dbReference type="NCBI Taxonomy" id="4779"/>
    <lineage>
        <taxon>Eukaryota</taxon>
        <taxon>Sar</taxon>
        <taxon>Stramenopiles</taxon>
        <taxon>Oomycota</taxon>
        <taxon>Peronosporomycetes</taxon>
        <taxon>Peronosporales</taxon>
        <taxon>Peronosporaceae</taxon>
        <taxon>Bremia</taxon>
    </lineage>
</organism>
<dbReference type="RefSeq" id="XP_067820730.1">
    <property type="nucleotide sequence ID" value="XM_067961576.1"/>
</dbReference>
<dbReference type="GeneID" id="94347247"/>